<accession>A0A9N8VNX7</accession>
<comment type="caution">
    <text evidence="1">The sequence shown here is derived from an EMBL/GenBank/DDBJ whole genome shotgun (WGS) entry which is preliminary data.</text>
</comment>
<sequence length="217" mass="25053">MNSSRTSAVLDLNVPTPIRNSSYGLVRWPIAISDFDETGNLETSHEESDHAKIFVLSTHSQYGEEKLELSLEKTTIIQLDSVLVRLNEFREIPCEPPDEDCDETKSPTIHPFPQPMKRFNKMTNIVDLFTSNPPYNQEFKTRQEKVKWVTHLYNSKSILLGFIKEKQFEHVPLEENSIIRTNLGSKPKTEAVKHAKKLLNGHQTYSRNLNNTNMERN</sequence>
<keyword evidence="2" id="KW-1185">Reference proteome</keyword>
<dbReference type="EMBL" id="CAJVPS010000133">
    <property type="protein sequence ID" value="CAG8456422.1"/>
    <property type="molecule type" value="Genomic_DNA"/>
</dbReference>
<dbReference type="Proteomes" id="UP000789508">
    <property type="component" value="Unassembled WGS sequence"/>
</dbReference>
<protein>
    <submittedName>
        <fullName evidence="1">4870_t:CDS:1</fullName>
    </submittedName>
</protein>
<gene>
    <name evidence="1" type="ORF">ALEPTO_LOCUS1305</name>
</gene>
<evidence type="ECO:0000313" key="2">
    <source>
        <dbReference type="Proteomes" id="UP000789508"/>
    </source>
</evidence>
<evidence type="ECO:0000313" key="1">
    <source>
        <dbReference type="EMBL" id="CAG8456422.1"/>
    </source>
</evidence>
<name>A0A9N8VNX7_9GLOM</name>
<dbReference type="AlphaFoldDB" id="A0A9N8VNX7"/>
<reference evidence="1" key="1">
    <citation type="submission" date="2021-06" db="EMBL/GenBank/DDBJ databases">
        <authorList>
            <person name="Kallberg Y."/>
            <person name="Tangrot J."/>
            <person name="Rosling A."/>
        </authorList>
    </citation>
    <scope>NUCLEOTIDE SEQUENCE</scope>
    <source>
        <strain evidence="1">FL130A</strain>
    </source>
</reference>
<organism evidence="1 2">
    <name type="scientific">Ambispora leptoticha</name>
    <dbReference type="NCBI Taxonomy" id="144679"/>
    <lineage>
        <taxon>Eukaryota</taxon>
        <taxon>Fungi</taxon>
        <taxon>Fungi incertae sedis</taxon>
        <taxon>Mucoromycota</taxon>
        <taxon>Glomeromycotina</taxon>
        <taxon>Glomeromycetes</taxon>
        <taxon>Archaeosporales</taxon>
        <taxon>Ambisporaceae</taxon>
        <taxon>Ambispora</taxon>
    </lineage>
</organism>
<proteinExistence type="predicted"/>